<evidence type="ECO:0000313" key="3">
    <source>
        <dbReference type="EMBL" id="QHT13650.1"/>
    </source>
</evidence>
<evidence type="ECO:0000256" key="1">
    <source>
        <dbReference type="SAM" id="MobiDB-lite"/>
    </source>
</evidence>
<evidence type="ECO:0000259" key="2">
    <source>
        <dbReference type="SMART" id="SM00487"/>
    </source>
</evidence>
<feature type="compositionally biased region" description="Basic and acidic residues" evidence="1">
    <location>
        <begin position="733"/>
        <end position="753"/>
    </location>
</feature>
<accession>A0A6C0DB94</accession>
<dbReference type="SMART" id="SM00487">
    <property type="entry name" value="DEXDc"/>
    <property type="match status" value="1"/>
</dbReference>
<sequence>MPGFKPKLGAAAGGTTQGAFSKTVVTNGRAVSAAFGQEQKGKILGTGLVTAPAPVPKKVVAPVAVAEPKPKPAVAPVTEEKPVAKPEVIESEIPALVVENIAPPKKAAAATAAAGAGAGSVAAPTRAEKAAATPFLAAGRAALGKEETYSYIAPPPAERTPFMTREGLIADTALKSALVPSPFGDMLPKRPTPKEAARFTPILSARFQDFMIQSYMPYSPDLVLAQKLGKKPTGPKEIDQDACKKRNPDQVELFYYQKIVRDYLQRDSPYRGLLVYHGLGSGKTCTSIAAAEALYWGGQKKIYVLTPATLSNNYRKDLGKCGYYPLRQKNFWQFLPLGEKKSELVRFWLVEQMGLPAALVERQGGGWVPTPPTPARPSNFADLDDSVKTAIRAQIDAHMNHRFEFIHYNGVDPMKLAKKAVDAAAAGGSYFDNAVVVIDEIHNLVRTINGTQIGSRPFTEFMERVEPRAHNWNMERRKAEGSSGFRYPRGYTLYRLLCNAVGAKIIALSATPMINYAQEYAILMNIIGGDQRMAELSLKNMSREPAVLKRLEEWAKKRPDIDFYSVEESAAETVLTVTPVPHGFAKVINEADYSTRGFVRLPAGRLAPTATSNERKMDAWAAQLVGELKSLGILNDSASPSAAAAAPSTTGFRLKTSPILYDDGKKFVDAFINRKTLRIQRRKLLIARSMGLISFYRGGSEELMPRVTRNDIVEVGFSDYAFDQYTVARKVELDMEEPSKPKEDGAAADGKDSKPKRKGMTSAEIDLYAQAVKTPQSGFLMQSRAACNWVWPEGVTRPSSTSIKDAIKLRGLDQDRVIAADLGADVDADLEEGAAALLAPSAPDAVAEAAAVIPDEAAAVAAEPSPEPAVVSQIGSIMAKLESESATHGYLNTTLPAYSVKYAEILGRIQASPGPALVYSQFKTLEGLGIFTAVLRAAQPAAFAPLDIVKGPDGEWMIPESSMVAGQPRYILYTGDQAFDKRRLLLQLYNADIANLPPRLSAQCATLLDGAPDNRDGRIARVFMITQSGAEGISLMNTRQVHLLEPYWNHVRIQQVIGRAIRLCSHMNLPWDDREVSIFTYLSVFTSEQIASGRSKEIIMADERKTTDQIIYDIAKNKQKLANGLFRIAQRAAIDCQLHFLEHGAATRCYKFKGAARPSFLHHPDIDRDVAQGAVGEGAGRDDESDEEEERAAAEEDGGVKEKGAPSAAGAGASAP</sequence>
<organism evidence="3">
    <name type="scientific">viral metagenome</name>
    <dbReference type="NCBI Taxonomy" id="1070528"/>
    <lineage>
        <taxon>unclassified sequences</taxon>
        <taxon>metagenomes</taxon>
        <taxon>organismal metagenomes</taxon>
    </lineage>
</organism>
<dbReference type="AlphaFoldDB" id="A0A6C0DB94"/>
<feature type="region of interest" description="Disordered" evidence="1">
    <location>
        <begin position="733"/>
        <end position="760"/>
    </location>
</feature>
<proteinExistence type="predicted"/>
<dbReference type="InterPro" id="IPR014001">
    <property type="entry name" value="Helicase_ATP-bd"/>
</dbReference>
<feature type="compositionally biased region" description="Low complexity" evidence="1">
    <location>
        <begin position="1205"/>
        <end position="1216"/>
    </location>
</feature>
<name>A0A6C0DB94_9ZZZZ</name>
<reference evidence="3" key="1">
    <citation type="journal article" date="2020" name="Nature">
        <title>Giant virus diversity and host interactions through global metagenomics.</title>
        <authorList>
            <person name="Schulz F."/>
            <person name="Roux S."/>
            <person name="Paez-Espino D."/>
            <person name="Jungbluth S."/>
            <person name="Walsh D.A."/>
            <person name="Denef V.J."/>
            <person name="McMahon K.D."/>
            <person name="Konstantinidis K.T."/>
            <person name="Eloe-Fadrosh E.A."/>
            <person name="Kyrpides N.C."/>
            <person name="Woyke T."/>
        </authorList>
    </citation>
    <scope>NUCLEOTIDE SEQUENCE</scope>
    <source>
        <strain evidence="3">GVMAG-M-3300023174-132</strain>
    </source>
</reference>
<feature type="region of interest" description="Disordered" evidence="1">
    <location>
        <begin position="1171"/>
        <end position="1216"/>
    </location>
</feature>
<dbReference type="Gene3D" id="3.40.50.300">
    <property type="entry name" value="P-loop containing nucleotide triphosphate hydrolases"/>
    <property type="match status" value="2"/>
</dbReference>
<feature type="domain" description="Helicase ATP-binding" evidence="2">
    <location>
        <begin position="249"/>
        <end position="554"/>
    </location>
</feature>
<dbReference type="InterPro" id="IPR027417">
    <property type="entry name" value="P-loop_NTPase"/>
</dbReference>
<dbReference type="SUPFAM" id="SSF52540">
    <property type="entry name" value="P-loop containing nucleoside triphosphate hydrolases"/>
    <property type="match status" value="2"/>
</dbReference>
<feature type="compositionally biased region" description="Basic and acidic residues" evidence="1">
    <location>
        <begin position="1191"/>
        <end position="1204"/>
    </location>
</feature>
<dbReference type="EMBL" id="MN739575">
    <property type="protein sequence ID" value="QHT13650.1"/>
    <property type="molecule type" value="Genomic_DNA"/>
</dbReference>
<protein>
    <recommendedName>
        <fullName evidence="2">Helicase ATP-binding domain-containing protein</fullName>
    </recommendedName>
</protein>